<proteinExistence type="predicted"/>
<keyword evidence="1" id="KW-1133">Transmembrane helix</keyword>
<evidence type="ECO:0000256" key="1">
    <source>
        <dbReference type="SAM" id="Phobius"/>
    </source>
</evidence>
<keyword evidence="1" id="KW-0472">Membrane</keyword>
<feature type="transmembrane region" description="Helical" evidence="1">
    <location>
        <begin position="18"/>
        <end position="38"/>
    </location>
</feature>
<protein>
    <submittedName>
        <fullName evidence="2">Uncharacterized protein</fullName>
    </submittedName>
</protein>
<dbReference type="EMBL" id="JACJIP010000055">
    <property type="protein sequence ID" value="MBA9088523.1"/>
    <property type="molecule type" value="Genomic_DNA"/>
</dbReference>
<dbReference type="RefSeq" id="WP_220482920.1">
    <property type="nucleotide sequence ID" value="NZ_JACJIP010000055.1"/>
</dbReference>
<name>A0A7W3SYZ5_9BACL</name>
<accession>A0A7W3SYZ5</accession>
<organism evidence="2 3">
    <name type="scientific">Fontibacillus solani</name>
    <dbReference type="NCBI Taxonomy" id="1572857"/>
    <lineage>
        <taxon>Bacteria</taxon>
        <taxon>Bacillati</taxon>
        <taxon>Bacillota</taxon>
        <taxon>Bacilli</taxon>
        <taxon>Bacillales</taxon>
        <taxon>Paenibacillaceae</taxon>
        <taxon>Fontibacillus</taxon>
    </lineage>
</organism>
<dbReference type="Proteomes" id="UP000567067">
    <property type="component" value="Unassembled WGS sequence"/>
</dbReference>
<dbReference type="AlphaFoldDB" id="A0A7W3SYZ5"/>
<evidence type="ECO:0000313" key="2">
    <source>
        <dbReference type="EMBL" id="MBA9088523.1"/>
    </source>
</evidence>
<feature type="non-terminal residue" evidence="2">
    <location>
        <position position="1"/>
    </location>
</feature>
<gene>
    <name evidence="2" type="ORF">FHR92_005040</name>
</gene>
<keyword evidence="1" id="KW-0812">Transmembrane</keyword>
<sequence>LFCLVVIGRTFTLPNEVVFFYFLSPVLYCLYSLLPQGLKLIFDLRKLSLYELSSEEFKLFEHPDTKKMIKPIMVIPEMLFKHFISHPP</sequence>
<comment type="caution">
    <text evidence="2">The sequence shown here is derived from an EMBL/GenBank/DDBJ whole genome shotgun (WGS) entry which is preliminary data.</text>
</comment>
<evidence type="ECO:0000313" key="3">
    <source>
        <dbReference type="Proteomes" id="UP000567067"/>
    </source>
</evidence>
<keyword evidence="3" id="KW-1185">Reference proteome</keyword>
<reference evidence="2 3" key="1">
    <citation type="submission" date="2020-08" db="EMBL/GenBank/DDBJ databases">
        <title>Genomic Encyclopedia of Type Strains, Phase III (KMG-III): the genomes of soil and plant-associated and newly described type strains.</title>
        <authorList>
            <person name="Whitman W."/>
        </authorList>
    </citation>
    <scope>NUCLEOTIDE SEQUENCE [LARGE SCALE GENOMIC DNA]</scope>
    <source>
        <strain evidence="2 3">CECT 8693</strain>
    </source>
</reference>